<dbReference type="PANTHER" id="PTHR39624">
    <property type="entry name" value="PROTEIN INVOLVED IN RIMO-MEDIATED BETA-METHYLTHIOLATION OF RIBOSOMAL PROTEIN S12 YCAO"/>
    <property type="match status" value="1"/>
</dbReference>
<reference evidence="1 2" key="1">
    <citation type="submission" date="2016-10" db="EMBL/GenBank/DDBJ databases">
        <authorList>
            <person name="de Groot N.N."/>
        </authorList>
    </citation>
    <scope>NUCLEOTIDE SEQUENCE [LARGE SCALE GENOMIC DNA]</scope>
    <source>
        <strain evidence="1 2">CGMCC 1.3801</strain>
    </source>
</reference>
<dbReference type="InterPro" id="IPR003718">
    <property type="entry name" value="OsmC/Ohr_fam"/>
</dbReference>
<dbReference type="EMBL" id="FMTY01000002">
    <property type="protein sequence ID" value="SCX06986.1"/>
    <property type="molecule type" value="Genomic_DNA"/>
</dbReference>
<evidence type="ECO:0000313" key="1">
    <source>
        <dbReference type="EMBL" id="SCX06986.1"/>
    </source>
</evidence>
<evidence type="ECO:0000313" key="2">
    <source>
        <dbReference type="Proteomes" id="UP000182124"/>
    </source>
</evidence>
<dbReference type="Gene3D" id="3.30.300.20">
    <property type="match status" value="1"/>
</dbReference>
<gene>
    <name evidence="1" type="ORF">SAMN02927925_01092</name>
</gene>
<dbReference type="Proteomes" id="UP000182124">
    <property type="component" value="Unassembled WGS sequence"/>
</dbReference>
<dbReference type="PANTHER" id="PTHR39624:SF2">
    <property type="entry name" value="OSMC-LIKE PROTEIN"/>
    <property type="match status" value="1"/>
</dbReference>
<dbReference type="SUPFAM" id="SSF82784">
    <property type="entry name" value="OsmC-like"/>
    <property type="match status" value="1"/>
</dbReference>
<proteinExistence type="predicted"/>
<accession>A0A1G4VHS4</accession>
<dbReference type="STRING" id="329186.SAMN02927925_01092"/>
<organism evidence="1 2">
    <name type="scientific">Flavobacterium saliperosum</name>
    <dbReference type="NCBI Taxonomy" id="329186"/>
    <lineage>
        <taxon>Bacteria</taxon>
        <taxon>Pseudomonadati</taxon>
        <taxon>Bacteroidota</taxon>
        <taxon>Flavobacteriia</taxon>
        <taxon>Flavobacteriales</taxon>
        <taxon>Flavobacteriaceae</taxon>
        <taxon>Flavobacterium</taxon>
    </lineage>
</organism>
<dbReference type="RefSeq" id="WP_023576670.1">
    <property type="nucleotide sequence ID" value="NZ_CBCSBQ010000007.1"/>
</dbReference>
<name>A0A1G4VHS4_9FLAO</name>
<dbReference type="InterPro" id="IPR036102">
    <property type="entry name" value="OsmC/Ohrsf"/>
</dbReference>
<dbReference type="Pfam" id="PF02566">
    <property type="entry name" value="OsmC"/>
    <property type="match status" value="1"/>
</dbReference>
<protein>
    <submittedName>
        <fullName evidence="1">Putative redox protein</fullName>
    </submittedName>
</protein>
<sequence length="130" mass="14782">MEKINAHLGQEKYKTEIKTATNTLIADEPLELEGQDLGFSPKELLASALGSCTIITLKMYANHKGWNLTDVNIEVTFDWNNEETKSVFTRKIELIGDLTEEQRERLLKIADKCPVHKVLMHPTEVETTLI</sequence>
<dbReference type="eggNOG" id="COG1765">
    <property type="taxonomic scope" value="Bacteria"/>
</dbReference>
<dbReference type="AlphaFoldDB" id="A0A1G4VHS4"/>
<dbReference type="InterPro" id="IPR015946">
    <property type="entry name" value="KH_dom-like_a/b"/>
</dbReference>